<dbReference type="KEGG" id="cfem:HCR03_16645"/>
<accession>A0A7G8T9J1</accession>
<evidence type="ECO:0000313" key="1">
    <source>
        <dbReference type="EMBL" id="QNK40282.1"/>
    </source>
</evidence>
<evidence type="ECO:0000313" key="2">
    <source>
        <dbReference type="Proteomes" id="UP000515909"/>
    </source>
</evidence>
<dbReference type="EMBL" id="CP060286">
    <property type="protein sequence ID" value="QNK40282.1"/>
    <property type="molecule type" value="Genomic_DNA"/>
</dbReference>
<dbReference type="AlphaFoldDB" id="A0A7G8T9J1"/>
<name>A0A7G8T9J1_9FIRM</name>
<dbReference type="RefSeq" id="WP_187035515.1">
    <property type="nucleotide sequence ID" value="NZ_CP060286.1"/>
</dbReference>
<dbReference type="Pfam" id="PF19553">
    <property type="entry name" value="DUF6076"/>
    <property type="match status" value="1"/>
</dbReference>
<dbReference type="InterPro" id="IPR045722">
    <property type="entry name" value="DUF6076"/>
</dbReference>
<gene>
    <name evidence="1" type="ORF">HCR03_16645</name>
</gene>
<organism evidence="1 2">
    <name type="scientific">Caproicibacter fermentans</name>
    <dbReference type="NCBI Taxonomy" id="2576756"/>
    <lineage>
        <taxon>Bacteria</taxon>
        <taxon>Bacillati</taxon>
        <taxon>Bacillota</taxon>
        <taxon>Clostridia</taxon>
        <taxon>Eubacteriales</taxon>
        <taxon>Acutalibacteraceae</taxon>
        <taxon>Caproicibacter</taxon>
    </lineage>
</organism>
<proteinExistence type="predicted"/>
<sequence>MAYSFKVYISGEKEYFEYGNGQKTIKKSFAFSQSLMDLLYLDITSYGNVFEKMGADLRQLYSEKDMRLADEVRKGLDTITKKHIYFELVRLDWLDRLEQAEEKKFENVIDLLPYKKLTHIPSEIVTIQDQVKHLWGNTLDVLTPKEPVQKKMAEYYEEKENKNDLDFFPFQPLALRFEWIDRKTFTEVLYPKDIYEIIDYFTRECIMRELPFRVCKNCGKYFPLTGHINTEYCDRPFDSAGRTCKEIGALRVWEKKKKENPAFKAYSKAYKKRFAWIKYGKITQEAFYEWSEQARTMREQCANGKISLDEFKEWLGD</sequence>
<protein>
    <submittedName>
        <fullName evidence="1">Uncharacterized protein</fullName>
    </submittedName>
</protein>
<reference evidence="1 2" key="1">
    <citation type="submission" date="2020-08" db="EMBL/GenBank/DDBJ databases">
        <title>The isolate Caproiciproducens sp. 7D4C2 produces n-caproate at mildly acidic conditions from hexoses: genome and rBOX comparison with related strains and chain-elongating bacteria.</title>
        <authorList>
            <person name="Esquivel-Elizondo S."/>
            <person name="Bagci C."/>
            <person name="Temovska M."/>
            <person name="Jeon B.S."/>
            <person name="Bessarab I."/>
            <person name="Williams R.B.H."/>
            <person name="Huson D.H."/>
            <person name="Angenent L.T."/>
        </authorList>
    </citation>
    <scope>NUCLEOTIDE SEQUENCE [LARGE SCALE GENOMIC DNA]</scope>
    <source>
        <strain evidence="1 2">7D4C2</strain>
    </source>
</reference>
<dbReference type="Proteomes" id="UP000515909">
    <property type="component" value="Chromosome"/>
</dbReference>